<dbReference type="EMBL" id="JAYMYQ010000010">
    <property type="protein sequence ID" value="KAK7307727.1"/>
    <property type="molecule type" value="Genomic_DNA"/>
</dbReference>
<accession>A0AAN9PRU8</accession>
<evidence type="ECO:0000313" key="2">
    <source>
        <dbReference type="Proteomes" id="UP001367508"/>
    </source>
</evidence>
<protein>
    <submittedName>
        <fullName evidence="1">Uncharacterized protein</fullName>
    </submittedName>
</protein>
<evidence type="ECO:0000313" key="1">
    <source>
        <dbReference type="EMBL" id="KAK7307727.1"/>
    </source>
</evidence>
<name>A0AAN9PRU8_CANGL</name>
<organism evidence="1 2">
    <name type="scientific">Canavalia gladiata</name>
    <name type="common">Sword bean</name>
    <name type="synonym">Dolichos gladiatus</name>
    <dbReference type="NCBI Taxonomy" id="3824"/>
    <lineage>
        <taxon>Eukaryota</taxon>
        <taxon>Viridiplantae</taxon>
        <taxon>Streptophyta</taxon>
        <taxon>Embryophyta</taxon>
        <taxon>Tracheophyta</taxon>
        <taxon>Spermatophyta</taxon>
        <taxon>Magnoliopsida</taxon>
        <taxon>eudicotyledons</taxon>
        <taxon>Gunneridae</taxon>
        <taxon>Pentapetalae</taxon>
        <taxon>rosids</taxon>
        <taxon>fabids</taxon>
        <taxon>Fabales</taxon>
        <taxon>Fabaceae</taxon>
        <taxon>Papilionoideae</taxon>
        <taxon>50 kb inversion clade</taxon>
        <taxon>NPAAA clade</taxon>
        <taxon>indigoferoid/millettioid clade</taxon>
        <taxon>Phaseoleae</taxon>
        <taxon>Canavalia</taxon>
    </lineage>
</organism>
<proteinExistence type="predicted"/>
<sequence length="82" mass="9757">MHPDFANVGNKQALSSYAYEIKCYFCYHSSGETFEVPQFRTDSRQLSKRSNEWKRKRNRCLIAGEGKWKETVLLLIKKLLRR</sequence>
<dbReference type="Proteomes" id="UP001367508">
    <property type="component" value="Unassembled WGS sequence"/>
</dbReference>
<reference evidence="1 2" key="1">
    <citation type="submission" date="2024-01" db="EMBL/GenBank/DDBJ databases">
        <title>The genomes of 5 underutilized Papilionoideae crops provide insights into root nodulation and disease resistanc.</title>
        <authorList>
            <person name="Jiang F."/>
        </authorList>
    </citation>
    <scope>NUCLEOTIDE SEQUENCE [LARGE SCALE GENOMIC DNA]</scope>
    <source>
        <strain evidence="1">LVBAO_FW01</strain>
        <tissue evidence="1">Leaves</tissue>
    </source>
</reference>
<comment type="caution">
    <text evidence="1">The sequence shown here is derived from an EMBL/GenBank/DDBJ whole genome shotgun (WGS) entry which is preliminary data.</text>
</comment>
<dbReference type="AlphaFoldDB" id="A0AAN9PRU8"/>
<keyword evidence="2" id="KW-1185">Reference proteome</keyword>
<gene>
    <name evidence="1" type="ORF">VNO77_41045</name>
</gene>